<evidence type="ECO:0000313" key="4">
    <source>
        <dbReference type="EMBL" id="KFN44632.1"/>
    </source>
</evidence>
<evidence type="ECO:0000256" key="2">
    <source>
        <dbReference type="ARBA" id="ARBA00007637"/>
    </source>
</evidence>
<dbReference type="PATRIC" id="fig|1121015.4.peg.213"/>
<dbReference type="RefSeq" id="WP_022968802.1">
    <property type="nucleotide sequence ID" value="NZ_ATVD01000002.1"/>
</dbReference>
<accession>A0A091AZ99</accession>
<comment type="caution">
    <text evidence="4">The sequence shown here is derived from an EMBL/GenBank/DDBJ whole genome shotgun (WGS) entry which is preliminary data.</text>
</comment>
<dbReference type="PANTHER" id="PTHR43000">
    <property type="entry name" value="DTDP-D-GLUCOSE 4,6-DEHYDRATASE-RELATED"/>
    <property type="match status" value="1"/>
</dbReference>
<dbReference type="Gene3D" id="3.40.50.720">
    <property type="entry name" value="NAD(P)-binding Rossmann-like Domain"/>
    <property type="match status" value="1"/>
</dbReference>
<evidence type="ECO:0000313" key="5">
    <source>
        <dbReference type="Proteomes" id="UP000029385"/>
    </source>
</evidence>
<dbReference type="STRING" id="1121015.GCA_000420545_01162"/>
<comment type="similarity">
    <text evidence="2">Belongs to the NAD(P)-dependent epimerase/dehydratase family.</text>
</comment>
<dbReference type="eggNOG" id="COG0451">
    <property type="taxonomic scope" value="Bacteria"/>
</dbReference>
<dbReference type="InterPro" id="IPR001509">
    <property type="entry name" value="Epimerase_deHydtase"/>
</dbReference>
<protein>
    <recommendedName>
        <fullName evidence="3">NAD-dependent epimerase/dehydratase domain-containing protein</fullName>
    </recommendedName>
</protein>
<dbReference type="InterPro" id="IPR036291">
    <property type="entry name" value="NAD(P)-bd_dom_sf"/>
</dbReference>
<dbReference type="AlphaFoldDB" id="A0A091AZ99"/>
<keyword evidence="5" id="KW-1185">Reference proteome</keyword>
<organism evidence="4 5">
    <name type="scientific">Arenimonas oryziterrae DSM 21050 = YC6267</name>
    <dbReference type="NCBI Taxonomy" id="1121015"/>
    <lineage>
        <taxon>Bacteria</taxon>
        <taxon>Pseudomonadati</taxon>
        <taxon>Pseudomonadota</taxon>
        <taxon>Gammaproteobacteria</taxon>
        <taxon>Lysobacterales</taxon>
        <taxon>Lysobacteraceae</taxon>
        <taxon>Arenimonas</taxon>
    </lineage>
</organism>
<name>A0A091AZ99_9GAMM</name>
<dbReference type="Proteomes" id="UP000029385">
    <property type="component" value="Unassembled WGS sequence"/>
</dbReference>
<feature type="domain" description="NAD-dependent epimerase/dehydratase" evidence="3">
    <location>
        <begin position="16"/>
        <end position="244"/>
    </location>
</feature>
<proteinExistence type="inferred from homology"/>
<dbReference type="SUPFAM" id="SSF51735">
    <property type="entry name" value="NAD(P)-binding Rossmann-fold domains"/>
    <property type="match status" value="1"/>
</dbReference>
<comment type="pathway">
    <text evidence="1">Bacterial outer membrane biogenesis; LPS O-antigen biosynthesis.</text>
</comment>
<dbReference type="OrthoDB" id="9803010at2"/>
<sequence>MAAAVQTLPEAAPRRVLVTGASGFVAASLVRRLLAQGHEVHGLVREHSDLWRLAELEDRITLHRADLCDATRIAGIFAAVRPHWLFHLATARAAHEGDQTYAQSNVLAAAGLIAACRQQTPERVIVHGSSLEYGHRDLPLREDMTPQPTTAHGQTKAEATAMWLQAARDDGLPVTVLRLFSVYGPWESSARLLPKALLAGLAARELPLTPPGIRRDYVHVDDVVTASLRAIGADATIGEVVNIGSGEQTSNEELVARIDALTGGRLRLAENAHPRHENDAGHWVADTGKCRTLLGWSPTLTLDEGLRGTLAWLREHRHLAMYV</sequence>
<reference evidence="4 5" key="1">
    <citation type="submission" date="2013-09" db="EMBL/GenBank/DDBJ databases">
        <title>Genome sequencing of Arenimonas oryziterrae.</title>
        <authorList>
            <person name="Chen F."/>
            <person name="Wang G."/>
        </authorList>
    </citation>
    <scope>NUCLEOTIDE SEQUENCE [LARGE SCALE GENOMIC DNA]</scope>
    <source>
        <strain evidence="4 5">YC6267</strain>
    </source>
</reference>
<dbReference type="EMBL" id="AVCI01000001">
    <property type="protein sequence ID" value="KFN44632.1"/>
    <property type="molecule type" value="Genomic_DNA"/>
</dbReference>
<dbReference type="Pfam" id="PF01370">
    <property type="entry name" value="Epimerase"/>
    <property type="match status" value="1"/>
</dbReference>
<gene>
    <name evidence="4" type="ORF">N789_01080</name>
</gene>
<evidence type="ECO:0000256" key="1">
    <source>
        <dbReference type="ARBA" id="ARBA00005125"/>
    </source>
</evidence>
<evidence type="ECO:0000259" key="3">
    <source>
        <dbReference type="Pfam" id="PF01370"/>
    </source>
</evidence>